<evidence type="ECO:0000313" key="8">
    <source>
        <dbReference type="Proteomes" id="UP000253941"/>
    </source>
</evidence>
<proteinExistence type="predicted"/>
<dbReference type="GO" id="GO:0005886">
    <property type="term" value="C:plasma membrane"/>
    <property type="evidence" value="ECO:0007669"/>
    <property type="project" value="UniProtKB-SubCell"/>
</dbReference>
<name>A0A369TFB9_9PROT</name>
<comment type="caution">
    <text evidence="7">The sequence shown here is derived from an EMBL/GenBank/DDBJ whole genome shotgun (WGS) entry which is preliminary data.</text>
</comment>
<feature type="transmembrane region" description="Helical" evidence="6">
    <location>
        <begin position="113"/>
        <end position="132"/>
    </location>
</feature>
<feature type="transmembrane region" description="Helical" evidence="6">
    <location>
        <begin position="71"/>
        <end position="92"/>
    </location>
</feature>
<dbReference type="PANTHER" id="PTHR30086">
    <property type="entry name" value="ARGININE EXPORTER PROTEIN ARGO"/>
    <property type="match status" value="1"/>
</dbReference>
<dbReference type="GO" id="GO:0015171">
    <property type="term" value="F:amino acid transmembrane transporter activity"/>
    <property type="evidence" value="ECO:0007669"/>
    <property type="project" value="TreeGrafter"/>
</dbReference>
<evidence type="ECO:0000256" key="2">
    <source>
        <dbReference type="ARBA" id="ARBA00022475"/>
    </source>
</evidence>
<feature type="transmembrane region" description="Helical" evidence="6">
    <location>
        <begin position="183"/>
        <end position="204"/>
    </location>
</feature>
<keyword evidence="3 6" id="KW-0812">Transmembrane</keyword>
<feature type="transmembrane region" description="Helical" evidence="6">
    <location>
        <begin position="152"/>
        <end position="171"/>
    </location>
</feature>
<protein>
    <submittedName>
        <fullName evidence="7">Amino acid transporter</fullName>
    </submittedName>
</protein>
<sequence>MDASLLGPALQGFGFGLGLILAIGAQNVFVLRQGLKREYVFTVVAISAVLDAFFITLGAAGVGTLVANTPWLQSGAVWFGSAFLIVYGALAFRNAIRTAQHDVEQGERPMASYKAVVATTVALSVLNPHVYLDTIIVLGSIAGQFPGTARTAFGTGAVLSSLVFFTVLGYGATWMAPLFERPIAWRLLDASVGVVMWAVAASLLGPQVLGV</sequence>
<organism evidence="7 8">
    <name type="scientific">Ferruginivarius sediminum</name>
    <dbReference type="NCBI Taxonomy" id="2661937"/>
    <lineage>
        <taxon>Bacteria</taxon>
        <taxon>Pseudomonadati</taxon>
        <taxon>Pseudomonadota</taxon>
        <taxon>Alphaproteobacteria</taxon>
        <taxon>Rhodospirillales</taxon>
        <taxon>Rhodospirillaceae</taxon>
        <taxon>Ferruginivarius</taxon>
    </lineage>
</organism>
<evidence type="ECO:0000256" key="5">
    <source>
        <dbReference type="ARBA" id="ARBA00023136"/>
    </source>
</evidence>
<evidence type="ECO:0000256" key="3">
    <source>
        <dbReference type="ARBA" id="ARBA00022692"/>
    </source>
</evidence>
<feature type="transmembrane region" description="Helical" evidence="6">
    <location>
        <begin position="12"/>
        <end position="32"/>
    </location>
</feature>
<dbReference type="PANTHER" id="PTHR30086:SF20">
    <property type="entry name" value="ARGININE EXPORTER PROTEIN ARGO-RELATED"/>
    <property type="match status" value="1"/>
</dbReference>
<gene>
    <name evidence="7" type="ORF">DRB17_11715</name>
</gene>
<dbReference type="AlphaFoldDB" id="A0A369TFB9"/>
<evidence type="ECO:0000313" key="7">
    <source>
        <dbReference type="EMBL" id="RDD61596.1"/>
    </source>
</evidence>
<dbReference type="Proteomes" id="UP000253941">
    <property type="component" value="Unassembled WGS sequence"/>
</dbReference>
<reference evidence="7 8" key="1">
    <citation type="submission" date="2018-07" db="EMBL/GenBank/DDBJ databases">
        <title>Venubactetium sediminum gen. nov., sp. nov., isolated from a marine solar saltern.</title>
        <authorList>
            <person name="Wang S."/>
        </authorList>
    </citation>
    <scope>NUCLEOTIDE SEQUENCE [LARGE SCALE GENOMIC DNA]</scope>
    <source>
        <strain evidence="7 8">WD2A32</strain>
    </source>
</reference>
<keyword evidence="2" id="KW-1003">Cell membrane</keyword>
<keyword evidence="4 6" id="KW-1133">Transmembrane helix</keyword>
<keyword evidence="5 6" id="KW-0472">Membrane</keyword>
<dbReference type="InterPro" id="IPR001123">
    <property type="entry name" value="LeuE-type"/>
</dbReference>
<dbReference type="Pfam" id="PF01810">
    <property type="entry name" value="LysE"/>
    <property type="match status" value="1"/>
</dbReference>
<dbReference type="EMBL" id="QPMH01000010">
    <property type="protein sequence ID" value="RDD61596.1"/>
    <property type="molecule type" value="Genomic_DNA"/>
</dbReference>
<dbReference type="RefSeq" id="WP_114582399.1">
    <property type="nucleotide sequence ID" value="NZ_QPMH01000010.1"/>
</dbReference>
<feature type="transmembrane region" description="Helical" evidence="6">
    <location>
        <begin position="39"/>
        <end position="65"/>
    </location>
</feature>
<evidence type="ECO:0000256" key="6">
    <source>
        <dbReference type="SAM" id="Phobius"/>
    </source>
</evidence>
<evidence type="ECO:0000256" key="4">
    <source>
        <dbReference type="ARBA" id="ARBA00022989"/>
    </source>
</evidence>
<comment type="subcellular location">
    <subcellularLocation>
        <location evidence="1">Cell membrane</location>
        <topology evidence="1">Multi-pass membrane protein</topology>
    </subcellularLocation>
</comment>
<accession>A0A369TFB9</accession>
<keyword evidence="8" id="KW-1185">Reference proteome</keyword>
<evidence type="ECO:0000256" key="1">
    <source>
        <dbReference type="ARBA" id="ARBA00004651"/>
    </source>
</evidence>